<dbReference type="Proteomes" id="UP000190888">
    <property type="component" value="Unassembled WGS sequence"/>
</dbReference>
<dbReference type="AlphaFoldDB" id="A0A1T4REW3"/>
<keyword evidence="12" id="KW-1185">Reference proteome</keyword>
<dbReference type="GO" id="GO:0006508">
    <property type="term" value="P:proteolysis"/>
    <property type="evidence" value="ECO:0007669"/>
    <property type="project" value="UniProtKB-KW"/>
</dbReference>
<dbReference type="GO" id="GO:0046872">
    <property type="term" value="F:metal ion binding"/>
    <property type="evidence" value="ECO:0007669"/>
    <property type="project" value="UniProtKB-KW"/>
</dbReference>
<reference evidence="11 12" key="1">
    <citation type="submission" date="2017-02" db="EMBL/GenBank/DDBJ databases">
        <authorList>
            <person name="Peterson S.W."/>
        </authorList>
    </citation>
    <scope>NUCLEOTIDE SEQUENCE [LARGE SCALE GENOMIC DNA]</scope>
    <source>
        <strain evidence="11 12">DSM 22335</strain>
    </source>
</reference>
<evidence type="ECO:0000256" key="7">
    <source>
        <dbReference type="ARBA" id="ARBA00023049"/>
    </source>
</evidence>
<dbReference type="InterPro" id="IPR008754">
    <property type="entry name" value="Peptidase_M43"/>
</dbReference>
<organism evidence="11 12">
    <name type="scientific">Sediminibacterium ginsengisoli</name>
    <dbReference type="NCBI Taxonomy" id="413434"/>
    <lineage>
        <taxon>Bacteria</taxon>
        <taxon>Pseudomonadati</taxon>
        <taxon>Bacteroidota</taxon>
        <taxon>Chitinophagia</taxon>
        <taxon>Chitinophagales</taxon>
        <taxon>Chitinophagaceae</taxon>
        <taxon>Sediminibacterium</taxon>
    </lineage>
</organism>
<feature type="compositionally biased region" description="Polar residues" evidence="9">
    <location>
        <begin position="79"/>
        <end position="94"/>
    </location>
</feature>
<evidence type="ECO:0000256" key="9">
    <source>
        <dbReference type="SAM" id="MobiDB-lite"/>
    </source>
</evidence>
<dbReference type="STRING" id="413434.SAMN04488132_1128"/>
<evidence type="ECO:0000313" key="11">
    <source>
        <dbReference type="EMBL" id="SKA14570.1"/>
    </source>
</evidence>
<evidence type="ECO:0000259" key="10">
    <source>
        <dbReference type="Pfam" id="PF05572"/>
    </source>
</evidence>
<proteinExistence type="inferred from homology"/>
<protein>
    <submittedName>
        <fullName evidence="11">Pregnancy-associated plasma protein-A</fullName>
    </submittedName>
</protein>
<dbReference type="Pfam" id="PF05572">
    <property type="entry name" value="Peptidase_M43"/>
    <property type="match status" value="1"/>
</dbReference>
<keyword evidence="7" id="KW-0482">Metalloprotease</keyword>
<evidence type="ECO:0000313" key="12">
    <source>
        <dbReference type="Proteomes" id="UP000190888"/>
    </source>
</evidence>
<evidence type="ECO:0000256" key="4">
    <source>
        <dbReference type="ARBA" id="ARBA00022729"/>
    </source>
</evidence>
<accession>A0A1T4REW3</accession>
<dbReference type="PANTHER" id="PTHR47466">
    <property type="match status" value="1"/>
</dbReference>
<gene>
    <name evidence="11" type="ORF">SAMN04488132_1128</name>
</gene>
<dbReference type="PANTHER" id="PTHR47466:SF1">
    <property type="entry name" value="METALLOPROTEASE MEP1 (AFU_ORTHOLOGUE AFUA_1G07730)-RELATED"/>
    <property type="match status" value="1"/>
</dbReference>
<evidence type="ECO:0000256" key="6">
    <source>
        <dbReference type="ARBA" id="ARBA00022833"/>
    </source>
</evidence>
<keyword evidence="4" id="KW-0732">Signal</keyword>
<sequence length="279" mass="30789">MNSPATSLPANEIIRIPVVVHVLYSDPAYNISDAKIISQLAVLNQDFRMTNPDHLQTPAEFAGLKADMGISFELATRDPNGNPTSGITRRSTTLDGLADSDPSNTLPVEDKRLFFTAKGGQDAWPRDRYLNIWVVEMSNRHGNLALPGHAQYPGGDARIDGVVIDPRVFGTLAPLVNGHHLGRTATHEIGHWLNLHHIFGKGNDCTATDFVDDTPPTGTSHLGKPVYPSMDCGVSNMFMNFMDYVDDDVMCMFTNGQKKRVRALFEPNGARRLLYESNR</sequence>
<dbReference type="CDD" id="cd04275">
    <property type="entry name" value="ZnMc_pappalysin_like"/>
    <property type="match status" value="1"/>
</dbReference>
<dbReference type="InterPro" id="IPR024079">
    <property type="entry name" value="MetalloPept_cat_dom_sf"/>
</dbReference>
<comment type="similarity">
    <text evidence="1">Belongs to the peptidase M43B family.</text>
</comment>
<keyword evidence="3" id="KW-0479">Metal-binding</keyword>
<keyword evidence="8" id="KW-1015">Disulfide bond</keyword>
<dbReference type="GO" id="GO:0008237">
    <property type="term" value="F:metallopeptidase activity"/>
    <property type="evidence" value="ECO:0007669"/>
    <property type="project" value="UniProtKB-KW"/>
</dbReference>
<name>A0A1T4REW3_9BACT</name>
<evidence type="ECO:0000256" key="8">
    <source>
        <dbReference type="ARBA" id="ARBA00023157"/>
    </source>
</evidence>
<evidence type="ECO:0000256" key="5">
    <source>
        <dbReference type="ARBA" id="ARBA00022801"/>
    </source>
</evidence>
<dbReference type="EMBL" id="FUWH01000012">
    <property type="protein sequence ID" value="SKA14570.1"/>
    <property type="molecule type" value="Genomic_DNA"/>
</dbReference>
<keyword evidence="5" id="KW-0378">Hydrolase</keyword>
<keyword evidence="2" id="KW-0645">Protease</keyword>
<feature type="domain" description="Peptidase M43 pregnancy-associated plasma-A" evidence="10">
    <location>
        <begin position="121"/>
        <end position="264"/>
    </location>
</feature>
<evidence type="ECO:0000256" key="3">
    <source>
        <dbReference type="ARBA" id="ARBA00022723"/>
    </source>
</evidence>
<evidence type="ECO:0000256" key="2">
    <source>
        <dbReference type="ARBA" id="ARBA00022670"/>
    </source>
</evidence>
<dbReference type="Gene3D" id="3.40.390.10">
    <property type="entry name" value="Collagenase (Catalytic Domain)"/>
    <property type="match status" value="1"/>
</dbReference>
<feature type="region of interest" description="Disordered" evidence="9">
    <location>
        <begin position="75"/>
        <end position="103"/>
    </location>
</feature>
<dbReference type="SUPFAM" id="SSF55486">
    <property type="entry name" value="Metalloproteases ('zincins'), catalytic domain"/>
    <property type="match status" value="1"/>
</dbReference>
<evidence type="ECO:0000256" key="1">
    <source>
        <dbReference type="ARBA" id="ARBA00008721"/>
    </source>
</evidence>
<keyword evidence="6" id="KW-0862">Zinc</keyword>
<dbReference type="RefSeq" id="WP_176113043.1">
    <property type="nucleotide sequence ID" value="NZ_FUWH01000012.1"/>
</dbReference>